<dbReference type="AlphaFoldDB" id="A0AAI9SWQ8"/>
<organism evidence="5 6">
    <name type="scientific">Candida oxycetoniae</name>
    <dbReference type="NCBI Taxonomy" id="497107"/>
    <lineage>
        <taxon>Eukaryota</taxon>
        <taxon>Fungi</taxon>
        <taxon>Dikarya</taxon>
        <taxon>Ascomycota</taxon>
        <taxon>Saccharomycotina</taxon>
        <taxon>Pichiomycetes</taxon>
        <taxon>Debaryomycetaceae</taxon>
        <taxon>Candida/Lodderomyces clade</taxon>
        <taxon>Candida</taxon>
    </lineage>
</organism>
<evidence type="ECO:0000313" key="6">
    <source>
        <dbReference type="Proteomes" id="UP001202479"/>
    </source>
</evidence>
<comment type="subcellular location">
    <subcellularLocation>
        <location evidence="1">Nucleus</location>
    </subcellularLocation>
</comment>
<sequence length="505" mass="58817">MSLRNKPVRQDYIAKIRYTNNLPPPPLNPKFIEYNTTTPVSPKTEGEQLLSSLFRKENFQNLMERIDDHLGLELNLINNNGFLDYGKPSSIGQLTRNDEPIPLHPKDRALLRDAGIGSINKSEPAVSFLRRTEYISERSLPKATSAITTHSEEIKVNEKLRNSESHDLDADAQLEAVEETFTAANNTLQDKFMIKHPRKKHLKAVDVWPLLPDTSMMDNIFMNLRFVGSASVDRELKTLKRKQGASFNEKFQKQKQESSIFRPINSEDGEWITMFELDDENQANQIYQKLHSTEPEKPINLLDVEDETGPDFNFKFVKNYDMQYQEYPSSDQELAIKFIPQLNENGEIAKKRKVAYYTPVSGKVELRKYRASTNSEINKFVKERTYDGVLFKLREPTTNELKEMDKVRSEYDPMEYEGEDEDDEEEVVEEKEQEQEQAQVQVQENENEKENEHQHEHDSEQENENEHEQDHDAETKIEQQPEQEDSKEETSNGPTEKEKDDYSDN</sequence>
<feature type="compositionally biased region" description="Basic and acidic residues" evidence="4">
    <location>
        <begin position="495"/>
        <end position="505"/>
    </location>
</feature>
<evidence type="ECO:0000256" key="1">
    <source>
        <dbReference type="ARBA" id="ARBA00004123"/>
    </source>
</evidence>
<proteinExistence type="inferred from homology"/>
<dbReference type="PANTHER" id="PTHR23188">
    <property type="entry name" value="RNA POLYMERASE II-ASSOCIATED FACTOR 1 HOMOLOG"/>
    <property type="match status" value="1"/>
</dbReference>
<dbReference type="PANTHER" id="PTHR23188:SF12">
    <property type="entry name" value="RNA POLYMERASE II-ASSOCIATED FACTOR 1 HOMOLOG"/>
    <property type="match status" value="1"/>
</dbReference>
<feature type="compositionally biased region" description="Acidic residues" evidence="4">
    <location>
        <begin position="412"/>
        <end position="435"/>
    </location>
</feature>
<comment type="caution">
    <text evidence="5">The sequence shown here is derived from an EMBL/GenBank/DDBJ whole genome shotgun (WGS) entry which is preliminary data.</text>
</comment>
<dbReference type="GO" id="GO:0016593">
    <property type="term" value="C:Cdc73/Paf1 complex"/>
    <property type="evidence" value="ECO:0007669"/>
    <property type="project" value="InterPro"/>
</dbReference>
<keyword evidence="3" id="KW-0539">Nucleus</keyword>
<keyword evidence="6" id="KW-1185">Reference proteome</keyword>
<feature type="compositionally biased region" description="Basic and acidic residues" evidence="4">
    <location>
        <begin position="402"/>
        <end position="411"/>
    </location>
</feature>
<dbReference type="Proteomes" id="UP001202479">
    <property type="component" value="Unassembled WGS sequence"/>
</dbReference>
<evidence type="ECO:0000256" key="4">
    <source>
        <dbReference type="SAM" id="MobiDB-lite"/>
    </source>
</evidence>
<dbReference type="GeneID" id="73380336"/>
<name>A0AAI9SWQ8_9ASCO</name>
<gene>
    <name evidence="5" type="ORF">KGF56_002719</name>
</gene>
<dbReference type="GO" id="GO:0000993">
    <property type="term" value="F:RNA polymerase II complex binding"/>
    <property type="evidence" value="ECO:0007669"/>
    <property type="project" value="TreeGrafter"/>
</dbReference>
<evidence type="ECO:0008006" key="7">
    <source>
        <dbReference type="Google" id="ProtNLM"/>
    </source>
</evidence>
<dbReference type="Pfam" id="PF03985">
    <property type="entry name" value="Paf1"/>
    <property type="match status" value="1"/>
</dbReference>
<reference evidence="5" key="1">
    <citation type="journal article" date="2022" name="DNA Res.">
        <title>Genome analysis of five recently described species of the CUG-Ser clade uncovers Candida theae as a new hybrid lineage with pathogenic potential in the Candida parapsilosis species complex.</title>
        <authorList>
            <person name="Mixao V."/>
            <person name="Del Olmo V."/>
            <person name="Hegedusova E."/>
            <person name="Saus E."/>
            <person name="Pryszcz L."/>
            <person name="Cillingova A."/>
            <person name="Nosek J."/>
            <person name="Gabaldon T."/>
        </authorList>
    </citation>
    <scope>NUCLEOTIDE SEQUENCE</scope>
    <source>
        <strain evidence="5">CBS 10844</strain>
    </source>
</reference>
<dbReference type="RefSeq" id="XP_049180272.1">
    <property type="nucleotide sequence ID" value="XM_049323979.1"/>
</dbReference>
<evidence type="ECO:0000256" key="2">
    <source>
        <dbReference type="ARBA" id="ARBA00007560"/>
    </source>
</evidence>
<dbReference type="InterPro" id="IPR007133">
    <property type="entry name" value="RNA_pol_II-assoc_Paf1"/>
</dbReference>
<feature type="compositionally biased region" description="Basic and acidic residues" evidence="4">
    <location>
        <begin position="446"/>
        <end position="479"/>
    </location>
</feature>
<comment type="similarity">
    <text evidence="2">Belongs to the PAF1 family.</text>
</comment>
<dbReference type="GO" id="GO:0003682">
    <property type="term" value="F:chromatin binding"/>
    <property type="evidence" value="ECO:0007669"/>
    <property type="project" value="TreeGrafter"/>
</dbReference>
<feature type="region of interest" description="Disordered" evidence="4">
    <location>
        <begin position="402"/>
        <end position="505"/>
    </location>
</feature>
<evidence type="ECO:0000256" key="3">
    <source>
        <dbReference type="ARBA" id="ARBA00023242"/>
    </source>
</evidence>
<accession>A0AAI9SWQ8</accession>
<evidence type="ECO:0000313" key="5">
    <source>
        <dbReference type="EMBL" id="KAI3404527.2"/>
    </source>
</evidence>
<protein>
    <recommendedName>
        <fullName evidence="7">RNA polymerase II-associated protein 1</fullName>
    </recommendedName>
</protein>
<dbReference type="EMBL" id="JAHUZD010000095">
    <property type="protein sequence ID" value="KAI3404527.2"/>
    <property type="molecule type" value="Genomic_DNA"/>
</dbReference>
<dbReference type="GO" id="GO:0006368">
    <property type="term" value="P:transcription elongation by RNA polymerase II"/>
    <property type="evidence" value="ECO:0007669"/>
    <property type="project" value="InterPro"/>
</dbReference>